<dbReference type="InterPro" id="IPR021136">
    <property type="entry name" value="Flagellar_hook_control-like_C"/>
</dbReference>
<dbReference type="PANTHER" id="PTHR37533">
    <property type="entry name" value="FLAGELLAR HOOK-LENGTH CONTROL PROTEIN"/>
    <property type="match status" value="1"/>
</dbReference>
<feature type="domain" description="Flagellar hook-length control protein-like C-terminal" evidence="1">
    <location>
        <begin position="239"/>
        <end position="316"/>
    </location>
</feature>
<dbReference type="CDD" id="cd17470">
    <property type="entry name" value="T3SS_Flik_C"/>
    <property type="match status" value="1"/>
</dbReference>
<sequence length="366" mass="38415">MTAPSALSALSTTSAPTIPAAAIPEAMSLNLSTNDALRYGSGVPGSAPEVTVKPNIAVGSDGDMRRVDPGIDVAVTRSVSPNQTPGQAVPIATGLASIGQGDEASRTEVTLAYQLSMQSRSERLSKESGRSAIATKTLEYSKHAESRDPGASVYRPNPTEILVPARSAEMVTAINLGSIATPLSGMHAEPASGLGQVSPLAAEAQRGANLTQFVAQDQQNASVKEQFLSRFSAELAQRFVSKVQDGTYKLEFDLKPRDLGKIEVIMEYRDGKLDAILSSANSVTRDILSEGINRLRDSLMSSGVNLSSLDVASGSERSLRDDTASTGRPAKVAGESGDKLVATTGEEAVAESHVIDFSNLNIDLWV</sequence>
<dbReference type="eggNOG" id="ENOG5033NZ5">
    <property type="taxonomic scope" value="Bacteria"/>
</dbReference>
<gene>
    <name evidence="2" type="ORF">IMCC3088_29</name>
</gene>
<dbReference type="InterPro" id="IPR038610">
    <property type="entry name" value="FliK-like_C_sf"/>
</dbReference>
<organism evidence="2 3">
    <name type="scientific">Aequoribacter fuscus</name>
    <dbReference type="NCBI Taxonomy" id="2518989"/>
    <lineage>
        <taxon>Bacteria</taxon>
        <taxon>Pseudomonadati</taxon>
        <taxon>Pseudomonadota</taxon>
        <taxon>Gammaproteobacteria</taxon>
        <taxon>Cellvibrionales</taxon>
        <taxon>Halieaceae</taxon>
        <taxon>Aequoribacter</taxon>
    </lineage>
</organism>
<comment type="caution">
    <text evidence="2">The sequence shown here is derived from an EMBL/GenBank/DDBJ whole genome shotgun (WGS) entry which is preliminary data.</text>
</comment>
<evidence type="ECO:0000313" key="2">
    <source>
        <dbReference type="EMBL" id="EGG28512.1"/>
    </source>
</evidence>
<dbReference type="AlphaFoldDB" id="F3L598"/>
<keyword evidence="3" id="KW-1185">Reference proteome</keyword>
<dbReference type="PANTHER" id="PTHR37533:SF2">
    <property type="entry name" value="FLAGELLAR HOOK-LENGTH CONTROL PROTEIN"/>
    <property type="match status" value="1"/>
</dbReference>
<protein>
    <recommendedName>
        <fullName evidence="1">Flagellar hook-length control protein-like C-terminal domain-containing protein</fullName>
    </recommendedName>
</protein>
<proteinExistence type="predicted"/>
<evidence type="ECO:0000313" key="3">
    <source>
        <dbReference type="Proteomes" id="UP000005615"/>
    </source>
</evidence>
<name>F3L598_9GAMM</name>
<dbReference type="Proteomes" id="UP000005615">
    <property type="component" value="Unassembled WGS sequence"/>
</dbReference>
<dbReference type="Gene3D" id="3.30.750.140">
    <property type="match status" value="1"/>
</dbReference>
<dbReference type="STRING" id="2518989.IMCC3088_29"/>
<evidence type="ECO:0000259" key="1">
    <source>
        <dbReference type="Pfam" id="PF02120"/>
    </source>
</evidence>
<dbReference type="InterPro" id="IPR052563">
    <property type="entry name" value="FliK"/>
</dbReference>
<dbReference type="EMBL" id="AEIG01000100">
    <property type="protein sequence ID" value="EGG28512.1"/>
    <property type="molecule type" value="Genomic_DNA"/>
</dbReference>
<dbReference type="Pfam" id="PF02120">
    <property type="entry name" value="Flg_hook"/>
    <property type="match status" value="1"/>
</dbReference>
<accession>F3L598</accession>
<reference evidence="2 3" key="1">
    <citation type="journal article" date="2011" name="J. Bacteriol.">
        <title>Genome sequence of strain IMCC3088, a proteorhodopsin-containing marine bacterium belonging to the OM60/NOR5 clade.</title>
        <authorList>
            <person name="Jang Y."/>
            <person name="Oh H.M."/>
            <person name="Kang I."/>
            <person name="Lee K."/>
            <person name="Yang S.J."/>
            <person name="Cho J.C."/>
        </authorList>
    </citation>
    <scope>NUCLEOTIDE SEQUENCE [LARGE SCALE GENOMIC DNA]</scope>
    <source>
        <strain evidence="2 3">IMCC3088</strain>
    </source>
</reference>